<keyword evidence="2" id="KW-1185">Reference proteome</keyword>
<accession>A0ABR2DAM8</accession>
<organism evidence="1 2">
    <name type="scientific">Hibiscus sabdariffa</name>
    <name type="common">roselle</name>
    <dbReference type="NCBI Taxonomy" id="183260"/>
    <lineage>
        <taxon>Eukaryota</taxon>
        <taxon>Viridiplantae</taxon>
        <taxon>Streptophyta</taxon>
        <taxon>Embryophyta</taxon>
        <taxon>Tracheophyta</taxon>
        <taxon>Spermatophyta</taxon>
        <taxon>Magnoliopsida</taxon>
        <taxon>eudicotyledons</taxon>
        <taxon>Gunneridae</taxon>
        <taxon>Pentapetalae</taxon>
        <taxon>rosids</taxon>
        <taxon>malvids</taxon>
        <taxon>Malvales</taxon>
        <taxon>Malvaceae</taxon>
        <taxon>Malvoideae</taxon>
        <taxon>Hibiscus</taxon>
    </lineage>
</organism>
<gene>
    <name evidence="1" type="ORF">V6N12_047362</name>
</gene>
<proteinExistence type="predicted"/>
<evidence type="ECO:0000313" key="2">
    <source>
        <dbReference type="Proteomes" id="UP001472677"/>
    </source>
</evidence>
<evidence type="ECO:0000313" key="1">
    <source>
        <dbReference type="EMBL" id="KAK8533960.1"/>
    </source>
</evidence>
<dbReference type="EMBL" id="JBBPBM010000032">
    <property type="protein sequence ID" value="KAK8533960.1"/>
    <property type="molecule type" value="Genomic_DNA"/>
</dbReference>
<sequence>MSDAKHGFAGSKNKFELLNGHDEEEAKVVPEGRKLRVAYQGVAILLQEMKTKKKDMLEKVGDPSVTGVSSIIAS</sequence>
<reference evidence="1 2" key="1">
    <citation type="journal article" date="2024" name="G3 (Bethesda)">
        <title>Genome assembly of Hibiscus sabdariffa L. provides insights into metabolisms of medicinal natural products.</title>
        <authorList>
            <person name="Kim T."/>
        </authorList>
    </citation>
    <scope>NUCLEOTIDE SEQUENCE [LARGE SCALE GENOMIC DNA]</scope>
    <source>
        <strain evidence="1">TK-2024</strain>
        <tissue evidence="1">Old leaves</tissue>
    </source>
</reference>
<dbReference type="Proteomes" id="UP001472677">
    <property type="component" value="Unassembled WGS sequence"/>
</dbReference>
<protein>
    <submittedName>
        <fullName evidence="1">Uncharacterized protein</fullName>
    </submittedName>
</protein>
<name>A0ABR2DAM8_9ROSI</name>
<comment type="caution">
    <text evidence="1">The sequence shown here is derived from an EMBL/GenBank/DDBJ whole genome shotgun (WGS) entry which is preliminary data.</text>
</comment>